<dbReference type="SUPFAM" id="SSF56112">
    <property type="entry name" value="Protein kinase-like (PK-like)"/>
    <property type="match status" value="1"/>
</dbReference>
<sequence>MSIERMDHPAVSLLLGCGIDLPAQAARARAMWLAGRQGRPPLLLVALLWARDCPDVVQRLQGYLDALFADYRCTPAGWSEAQAARQVLAALNQQLFHMRQTGRSVPQLDAGLLLLQGADAQFLQAGAVGLLRYKGGGLHSLAGREGMQLGMQAELALVQYSLPLSAGEALLLAPQPLLGVADLDAFRAGCQTLVVESMPALLAPWLKAPGAAALLLSGAAASLPPATPREQWPALAEAVTGMRVDGWTLLDECPFGPPGRLFRARDDSGREALLWLAEEAADEVFWQREWALRRSPVASLPRVLSAHRPRRHAFMLFEPPAAGLRSLVDWLAAHGPVDGSTLLSLLDQAIAAVRALQRRGMQGLWLSPRNILISAGGRLLLLPEHAALLPGVPRQPLPSEAIPLAPELRGPQRVDGRADQFALAALAYWLICGQWPEIARPEGGVLSRYVPLATFTTHLPAGWDGVLARALAPQPAARFEALSEFRQALQEPLAHPPAPVRVNLRTQPWRLALLGALVIQLGFGLWLSLQG</sequence>
<reference evidence="2" key="1">
    <citation type="submission" date="2016-10" db="EMBL/GenBank/DDBJ databases">
        <authorList>
            <person name="Varghese N."/>
            <person name="Submissions S."/>
        </authorList>
    </citation>
    <scope>NUCLEOTIDE SEQUENCE [LARGE SCALE GENOMIC DNA]</scope>
    <source>
        <strain evidence="2">DSM 17834</strain>
    </source>
</reference>
<evidence type="ECO:0000313" key="2">
    <source>
        <dbReference type="Proteomes" id="UP000198784"/>
    </source>
</evidence>
<dbReference type="InterPro" id="IPR011009">
    <property type="entry name" value="Kinase-like_dom_sf"/>
</dbReference>
<gene>
    <name evidence="1" type="ORF">SAMN05216190_106175</name>
</gene>
<dbReference type="EMBL" id="FOWX01000006">
    <property type="protein sequence ID" value="SFP21238.1"/>
    <property type="molecule type" value="Genomic_DNA"/>
</dbReference>
<dbReference type="InterPro" id="IPR036457">
    <property type="entry name" value="PPM-type-like_dom_sf"/>
</dbReference>
<accession>A0A1I5NHE0</accession>
<evidence type="ECO:0008006" key="3">
    <source>
        <dbReference type="Google" id="ProtNLM"/>
    </source>
</evidence>
<protein>
    <recommendedName>
        <fullName evidence="3">Protein kinase</fullName>
    </recommendedName>
</protein>
<dbReference type="OrthoDB" id="9801841at2"/>
<keyword evidence="2" id="KW-1185">Reference proteome</keyword>
<dbReference type="Proteomes" id="UP000198784">
    <property type="component" value="Unassembled WGS sequence"/>
</dbReference>
<dbReference type="Gene3D" id="1.10.510.10">
    <property type="entry name" value="Transferase(Phosphotransferase) domain 1"/>
    <property type="match status" value="1"/>
</dbReference>
<proteinExistence type="predicted"/>
<dbReference type="Gene3D" id="3.60.40.10">
    <property type="entry name" value="PPM-type phosphatase domain"/>
    <property type="match status" value="1"/>
</dbReference>
<dbReference type="STRING" id="289003.SAMN05216190_106175"/>
<organism evidence="1 2">
    <name type="scientific">Pseudomonas borbori</name>
    <dbReference type="NCBI Taxonomy" id="289003"/>
    <lineage>
        <taxon>Bacteria</taxon>
        <taxon>Pseudomonadati</taxon>
        <taxon>Pseudomonadota</taxon>
        <taxon>Gammaproteobacteria</taxon>
        <taxon>Pseudomonadales</taxon>
        <taxon>Pseudomonadaceae</taxon>
        <taxon>Pseudomonas</taxon>
    </lineage>
</organism>
<dbReference type="RefSeq" id="WP_090499078.1">
    <property type="nucleotide sequence ID" value="NZ_FOWX01000006.1"/>
</dbReference>
<dbReference type="AlphaFoldDB" id="A0A1I5NHE0"/>
<name>A0A1I5NHE0_9PSED</name>
<evidence type="ECO:0000313" key="1">
    <source>
        <dbReference type="EMBL" id="SFP21238.1"/>
    </source>
</evidence>